<dbReference type="InterPro" id="IPR003890">
    <property type="entry name" value="MIF4G-like_typ-3"/>
</dbReference>
<feature type="region of interest" description="Disordered" evidence="1">
    <location>
        <begin position="303"/>
        <end position="365"/>
    </location>
</feature>
<dbReference type="InterPro" id="IPR016024">
    <property type="entry name" value="ARM-type_fold"/>
</dbReference>
<dbReference type="Gene3D" id="1.25.40.180">
    <property type="match status" value="1"/>
</dbReference>
<dbReference type="PANTHER" id="PTHR23253:SF78">
    <property type="entry name" value="EUKARYOTIC TRANSLATION INITIATION FACTOR 4G1, ISOFORM B-RELATED"/>
    <property type="match status" value="1"/>
</dbReference>
<dbReference type="GO" id="GO:0003729">
    <property type="term" value="F:mRNA binding"/>
    <property type="evidence" value="ECO:0007669"/>
    <property type="project" value="TreeGrafter"/>
</dbReference>
<dbReference type="GO" id="GO:0003743">
    <property type="term" value="F:translation initiation factor activity"/>
    <property type="evidence" value="ECO:0007669"/>
    <property type="project" value="TreeGrafter"/>
</dbReference>
<evidence type="ECO:0000259" key="2">
    <source>
        <dbReference type="SMART" id="SM00543"/>
    </source>
</evidence>
<dbReference type="GO" id="GO:0016281">
    <property type="term" value="C:eukaryotic translation initiation factor 4F complex"/>
    <property type="evidence" value="ECO:0007669"/>
    <property type="project" value="TreeGrafter"/>
</dbReference>
<dbReference type="OrthoDB" id="514777at2759"/>
<dbReference type="SMART" id="SM00543">
    <property type="entry name" value="MIF4G"/>
    <property type="match status" value="1"/>
</dbReference>
<gene>
    <name evidence="3" type="ORF">CAUJ_LOCUS14320</name>
</gene>
<feature type="region of interest" description="Disordered" evidence="1">
    <location>
        <begin position="773"/>
        <end position="846"/>
    </location>
</feature>
<feature type="compositionally biased region" description="Polar residues" evidence="1">
    <location>
        <begin position="165"/>
        <end position="175"/>
    </location>
</feature>
<organism evidence="3 4">
    <name type="scientific">Caenorhabditis auriculariae</name>
    <dbReference type="NCBI Taxonomy" id="2777116"/>
    <lineage>
        <taxon>Eukaryota</taxon>
        <taxon>Metazoa</taxon>
        <taxon>Ecdysozoa</taxon>
        <taxon>Nematoda</taxon>
        <taxon>Chromadorea</taxon>
        <taxon>Rhabditida</taxon>
        <taxon>Rhabditina</taxon>
        <taxon>Rhabditomorpha</taxon>
        <taxon>Rhabditoidea</taxon>
        <taxon>Rhabditidae</taxon>
        <taxon>Peloderinae</taxon>
        <taxon>Caenorhabditis</taxon>
    </lineage>
</organism>
<feature type="compositionally biased region" description="Low complexity" evidence="1">
    <location>
        <begin position="303"/>
        <end position="318"/>
    </location>
</feature>
<feature type="compositionally biased region" description="Basic and acidic residues" evidence="1">
    <location>
        <begin position="491"/>
        <end position="500"/>
    </location>
</feature>
<dbReference type="PANTHER" id="PTHR23253">
    <property type="entry name" value="EUKARYOTIC TRANSLATION INITIATION FACTOR 4 GAMMA"/>
    <property type="match status" value="1"/>
</dbReference>
<dbReference type="Pfam" id="PF02854">
    <property type="entry name" value="MIF4G"/>
    <property type="match status" value="1"/>
</dbReference>
<sequence>MSSAVGRGNRGKPTTDANNVSLGGNGVHLQYAAPIVQQPGIPTEATMQHSYQHQQQYPMIVQSAPQGQVHQQYGGIYVQQPQMAYTTRQAPFYGYPGQQEISMGYDPMVATQMYPTGTPIYPMPNQARQPPPAANKGRERKILTITDPKTNTQIDIKGEAKHEANTSVVNGQTPPKTDLEEKAQQGRLYSTKSEGEPETHIRKEFTQQVIQKINEEDPKAVRSRTQSRSDASFSIAAPIAAFNHEVVPEPAEYQHPVIQPIPQRTPERETSETPATTKPVPESEILALAAKLSAAQLESAHALAPVKSSSVPPVDVPSTAEEPIEEETFKKEDSLEETEREEDILSDSGSQIKDEPELSKEPEDEAEKLMIREKELDSQVEELLKSPEEVDVAANFYGRSFLVTLRTIEKELKRTPCPLSVEQLNGFGLDINAMPKTGEKKTANFNPSWNTGNKPRAQQPYRGRVTTDGSGRGGRTERGGHMKRPPGPRPSIDRVIDRPKLATSKNAWKPDRLKNEELPEEVAKAKELCKKIRSLMNKITPTTKDELTKEFISLNVSANEDTLKMIVEIIFDKAIEEPKFCSLYAEVCKQQVDHELKINNKQSPFRNRILTRAQETFYTKTQEKEEKLEKIEAETDIAKKTELQISLIEDEAKFRRRKFGNITYIGHLFRFTLLSPKIITACLFDLLKNVMAPLPEQSFEEDSVHCALSLIETVGPILDAMKDSPKFLDSWFDVLERSKSICSNKIRFMIMNLAELRKAKWVHRKSVETGPKKITDIHKDAKQEQTDAVKERDNYDRRHNLRPSSNSLRKNPPVGRSSLDNRQGSSYRTSQPTEQRRANAAANTKYVSTGVQPKKVSLADFGGDGKLGVSQRKWHSGATGGGMTANSQDSAQPKANAWGRREGSNPRKASGVDERQQALAAAKEIAAGTLASRRSTSQTSVATDIDEAADSQAAEEQRELHRKIMNTVKSDIGELCSGDLKLTEMSDGLLGMVGQQKYGAPSLVTIFEYVMRAATEKALKPEEKKQLGFVVCETLRKEEVKKDFIMGVSNFCRDAVDEGVSCDFPNLWKNTGEVLVYVMHCPHDVVEGALRTNINDFSDSFVAATSDIGDKGYQLIVTVLKKLAEAEVEEKVAAGQEVTVAEGMAWEFAELAFLSRIDREKLNVALAECEPNVPGSKSLLELLTAH</sequence>
<feature type="compositionally biased region" description="Acidic residues" evidence="1">
    <location>
        <begin position="334"/>
        <end position="345"/>
    </location>
</feature>
<evidence type="ECO:0000256" key="1">
    <source>
        <dbReference type="SAM" id="MobiDB-lite"/>
    </source>
</evidence>
<feature type="domain" description="MIF4G" evidence="2">
    <location>
        <begin position="529"/>
        <end position="760"/>
    </location>
</feature>
<accession>A0A8S1HVX9</accession>
<proteinExistence type="predicted"/>
<feature type="region of interest" description="Disordered" evidence="1">
    <location>
        <begin position="1"/>
        <end position="22"/>
    </location>
</feature>
<feature type="compositionally biased region" description="Basic and acidic residues" evidence="1">
    <location>
        <begin position="352"/>
        <end position="365"/>
    </location>
</feature>
<evidence type="ECO:0000313" key="3">
    <source>
        <dbReference type="EMBL" id="CAD6198414.1"/>
    </source>
</evidence>
<feature type="region of interest" description="Disordered" evidence="1">
    <location>
        <begin position="258"/>
        <end position="281"/>
    </location>
</feature>
<feature type="region of interest" description="Disordered" evidence="1">
    <location>
        <begin position="929"/>
        <end position="953"/>
    </location>
</feature>
<comment type="caution">
    <text evidence="3">The sequence shown here is derived from an EMBL/GenBank/DDBJ whole genome shotgun (WGS) entry which is preliminary data.</text>
</comment>
<feature type="compositionally biased region" description="Polar residues" evidence="1">
    <location>
        <begin position="818"/>
        <end position="833"/>
    </location>
</feature>
<evidence type="ECO:0000313" key="4">
    <source>
        <dbReference type="Proteomes" id="UP000835052"/>
    </source>
</evidence>
<feature type="compositionally biased region" description="Polar residues" evidence="1">
    <location>
        <begin position="884"/>
        <end position="893"/>
    </location>
</feature>
<dbReference type="EMBL" id="CAJGYM010000125">
    <property type="protein sequence ID" value="CAD6198414.1"/>
    <property type="molecule type" value="Genomic_DNA"/>
</dbReference>
<feature type="region of interest" description="Disordered" evidence="1">
    <location>
        <begin position="161"/>
        <end position="199"/>
    </location>
</feature>
<feature type="compositionally biased region" description="Basic and acidic residues" evidence="1">
    <location>
        <begin position="773"/>
        <end position="798"/>
    </location>
</feature>
<feature type="region of interest" description="Disordered" evidence="1">
    <location>
        <begin position="860"/>
        <end position="915"/>
    </location>
</feature>
<feature type="compositionally biased region" description="Polar residues" evidence="1">
    <location>
        <begin position="443"/>
        <end position="453"/>
    </location>
</feature>
<dbReference type="SUPFAM" id="SSF48371">
    <property type="entry name" value="ARM repeat"/>
    <property type="match status" value="1"/>
</dbReference>
<name>A0A8S1HVX9_9PELO</name>
<dbReference type="AlphaFoldDB" id="A0A8S1HVX9"/>
<feature type="compositionally biased region" description="Basic and acidic residues" evidence="1">
    <location>
        <begin position="899"/>
        <end position="915"/>
    </location>
</feature>
<feature type="compositionally biased region" description="Polar residues" evidence="1">
    <location>
        <begin position="932"/>
        <end position="942"/>
    </location>
</feature>
<protein>
    <recommendedName>
        <fullName evidence="2">MIF4G domain-containing protein</fullName>
    </recommendedName>
</protein>
<feature type="region of interest" description="Disordered" evidence="1">
    <location>
        <begin position="440"/>
        <end position="512"/>
    </location>
</feature>
<dbReference type="Proteomes" id="UP000835052">
    <property type="component" value="Unassembled WGS sequence"/>
</dbReference>
<reference evidence="3" key="1">
    <citation type="submission" date="2020-10" db="EMBL/GenBank/DDBJ databases">
        <authorList>
            <person name="Kikuchi T."/>
        </authorList>
    </citation>
    <scope>NUCLEOTIDE SEQUENCE</scope>
    <source>
        <strain evidence="3">NKZ352</strain>
    </source>
</reference>
<keyword evidence="4" id="KW-1185">Reference proteome</keyword>